<proteinExistence type="predicted"/>
<gene>
    <name evidence="2" type="ORF">SBA1_460003</name>
</gene>
<dbReference type="Proteomes" id="UP000238701">
    <property type="component" value="Unassembled WGS sequence"/>
</dbReference>
<organism evidence="2 3">
    <name type="scientific">Candidatus Sulfotelmatobacter kueseliae</name>
    <dbReference type="NCBI Taxonomy" id="2042962"/>
    <lineage>
        <taxon>Bacteria</taxon>
        <taxon>Pseudomonadati</taxon>
        <taxon>Acidobacteriota</taxon>
        <taxon>Terriglobia</taxon>
        <taxon>Terriglobales</taxon>
        <taxon>Candidatus Korobacteraceae</taxon>
        <taxon>Candidatus Sulfotelmatobacter</taxon>
    </lineage>
</organism>
<accession>A0A2U3KRW4</accession>
<evidence type="ECO:0000313" key="3">
    <source>
        <dbReference type="Proteomes" id="UP000238701"/>
    </source>
</evidence>
<feature type="signal peptide" evidence="1">
    <location>
        <begin position="1"/>
        <end position="27"/>
    </location>
</feature>
<dbReference type="AlphaFoldDB" id="A0A2U3KRW4"/>
<sequence>MSSAYARFSLCLILLLFLGFGTAAVQAQENMSQPHSVTGCLQKGVEAGGFFILGEDGTMWELSGKVDATHVGHKVTVNGHVLHRSAADEAKFADHEKQEAQGKPYADFQVTSLKMISDSCQ</sequence>
<feature type="chain" id="PRO_5015751165" evidence="1">
    <location>
        <begin position="28"/>
        <end position="121"/>
    </location>
</feature>
<evidence type="ECO:0000256" key="1">
    <source>
        <dbReference type="SAM" id="SignalP"/>
    </source>
</evidence>
<name>A0A2U3KRW4_9BACT</name>
<keyword evidence="1" id="KW-0732">Signal</keyword>
<dbReference type="EMBL" id="OMOD01000140">
    <property type="protein sequence ID" value="SPF42406.1"/>
    <property type="molecule type" value="Genomic_DNA"/>
</dbReference>
<reference evidence="3" key="1">
    <citation type="submission" date="2018-02" db="EMBL/GenBank/DDBJ databases">
        <authorList>
            <person name="Hausmann B."/>
        </authorList>
    </citation>
    <scope>NUCLEOTIDE SEQUENCE [LARGE SCALE GENOMIC DNA]</scope>
    <source>
        <strain evidence="3">Peat soil MAG SbA1</strain>
    </source>
</reference>
<protein>
    <submittedName>
        <fullName evidence="2">Uncharacterized protein</fullName>
    </submittedName>
</protein>
<evidence type="ECO:0000313" key="2">
    <source>
        <dbReference type="EMBL" id="SPF42406.1"/>
    </source>
</evidence>